<dbReference type="Gene3D" id="3.40.390.10">
    <property type="entry name" value="Collagenase (Catalytic Domain)"/>
    <property type="match status" value="1"/>
</dbReference>
<feature type="chain" id="PRO_5035764146" evidence="1">
    <location>
        <begin position="22"/>
        <end position="649"/>
    </location>
</feature>
<keyword evidence="3" id="KW-1185">Reference proteome</keyword>
<evidence type="ECO:0000256" key="1">
    <source>
        <dbReference type="SAM" id="SignalP"/>
    </source>
</evidence>
<dbReference type="Pfam" id="PF18647">
    <property type="entry name" value="Fungal_lectin_2"/>
    <property type="match status" value="1"/>
</dbReference>
<dbReference type="EMBL" id="QGMF01000190">
    <property type="protein sequence ID" value="TVY18191.1"/>
    <property type="molecule type" value="Genomic_DNA"/>
</dbReference>
<dbReference type="Proteomes" id="UP000469559">
    <property type="component" value="Unassembled WGS sequence"/>
</dbReference>
<evidence type="ECO:0000313" key="2">
    <source>
        <dbReference type="EMBL" id="TVY18191.1"/>
    </source>
</evidence>
<dbReference type="OrthoDB" id="3553653at2759"/>
<sequence length="649" mass="72211">MRTAALVASTWLGLAIALSLSQENRDEFTIYKRANDSDFFPFPANKSSIVSESTQPPDAPSQNLTVGVSTITINGQIPRKFIETKCDAGKKLKITNAWGEANLLAKAQTTFNLGYNYDIPHTQWLGKNWNDQSSWIPWRYNYRKLIGDNFRRLSQVFSDNAQSGEYIYWYCYDYADMCTGGVQAYSWDSIGTFWSNHYTVFCQPFYDRQNLGDQIAKYANNVQQQKVMENFQLSRGQIMFHEVWHYKNLVSSPRTDDYAYQAQPVWDLAKGKGRGTSWSYVNADSYALDGVAIYVQQHYRSSMSPVPWRELANLDATAAAVVSQPPADTAIAKTFGDQLPPGWVAPTSSDPDLSVWVELHLGDQPALVSSLAAPQSTPTPTPAPQPDKNLCHGISGDYWVMSRDVAVGNAKDFCGQTDQTKTYNMGSVNQLELSVKKLGDDQKGPKDSPDCAARFQNVVIDGCDGTDKLNNPHNYKFGSTLTTGDGWEYKMTPLAKQVNEVSCDVSYKFWYDAVEIRGKNFPDAKLGANGEGLHDQLSGCGDVTKWKFEQTSDDCCFQWFASGQLPIGTKACVGHAVQSAGASGDDNCHGPGKRDVNGTNCIDNWPGYGDNSRHVFRNDTQVKRGSIPALPGYRDQSTYVFRNGRKTTR</sequence>
<dbReference type="InterPro" id="IPR024079">
    <property type="entry name" value="MetalloPept_cat_dom_sf"/>
</dbReference>
<comment type="caution">
    <text evidence="2">The sequence shown here is derived from an EMBL/GenBank/DDBJ whole genome shotgun (WGS) entry which is preliminary data.</text>
</comment>
<reference evidence="2 3" key="1">
    <citation type="submission" date="2018-05" db="EMBL/GenBank/DDBJ databases">
        <title>Whole genome sequencing for identification of molecular markers to develop diagnostic detection tools for the regulated plant pathogen Lachnellula willkommii.</title>
        <authorList>
            <person name="Giroux E."/>
            <person name="Bilodeau G."/>
        </authorList>
    </citation>
    <scope>NUCLEOTIDE SEQUENCE [LARGE SCALE GENOMIC DNA]</scope>
    <source>
        <strain evidence="2 3">CBS 203.66</strain>
    </source>
</reference>
<dbReference type="GO" id="GO:0008237">
    <property type="term" value="F:metallopeptidase activity"/>
    <property type="evidence" value="ECO:0007669"/>
    <property type="project" value="InterPro"/>
</dbReference>
<dbReference type="SUPFAM" id="SSF55486">
    <property type="entry name" value="Metalloproteases ('zincins'), catalytic domain"/>
    <property type="match status" value="1"/>
</dbReference>
<gene>
    <name evidence="2" type="ORF">LARI1_G003132</name>
</gene>
<keyword evidence="1" id="KW-0732">Signal</keyword>
<name>A0A8T9BFM4_9HELO</name>
<accession>A0A8T9BFM4</accession>
<dbReference type="AlphaFoldDB" id="A0A8T9BFM4"/>
<proteinExistence type="predicted"/>
<organism evidence="2 3">
    <name type="scientific">Lachnellula arida</name>
    <dbReference type="NCBI Taxonomy" id="1316785"/>
    <lineage>
        <taxon>Eukaryota</taxon>
        <taxon>Fungi</taxon>
        <taxon>Dikarya</taxon>
        <taxon>Ascomycota</taxon>
        <taxon>Pezizomycotina</taxon>
        <taxon>Leotiomycetes</taxon>
        <taxon>Helotiales</taxon>
        <taxon>Lachnaceae</taxon>
        <taxon>Lachnellula</taxon>
    </lineage>
</organism>
<protein>
    <submittedName>
        <fullName evidence="2">Uncharacterized protein</fullName>
    </submittedName>
</protein>
<evidence type="ECO:0000313" key="3">
    <source>
        <dbReference type="Proteomes" id="UP000469559"/>
    </source>
</evidence>
<feature type="signal peptide" evidence="1">
    <location>
        <begin position="1"/>
        <end position="21"/>
    </location>
</feature>